<organism evidence="2">
    <name type="scientific">Dechloromonas aromatica (strain RCB)</name>
    <dbReference type="NCBI Taxonomy" id="159087"/>
    <lineage>
        <taxon>Bacteria</taxon>
        <taxon>Pseudomonadati</taxon>
        <taxon>Pseudomonadota</taxon>
        <taxon>Betaproteobacteria</taxon>
        <taxon>Rhodocyclales</taxon>
        <taxon>Azonexaceae</taxon>
        <taxon>Dechloromonas</taxon>
    </lineage>
</organism>
<accession>Q47GF9</accession>
<dbReference type="Pfam" id="PF13443">
    <property type="entry name" value="HTH_26"/>
    <property type="match status" value="1"/>
</dbReference>
<dbReference type="eggNOG" id="COG3655">
    <property type="taxonomic scope" value="Bacteria"/>
</dbReference>
<feature type="domain" description="HTH cro/C1-type" evidence="1">
    <location>
        <begin position="22"/>
        <end position="67"/>
    </location>
</feature>
<dbReference type="CDD" id="cd00093">
    <property type="entry name" value="HTH_XRE"/>
    <property type="match status" value="1"/>
</dbReference>
<reference evidence="2" key="1">
    <citation type="submission" date="2005-08" db="EMBL/GenBank/DDBJ databases">
        <title>Complete sequence of Dechloromonas aromatica RCB.</title>
        <authorList>
            <person name="Salinero K.K."/>
            <person name="Copeland A."/>
            <person name="Lucas S."/>
            <person name="Lapidus A."/>
            <person name="Barry K."/>
            <person name="Detter J.C."/>
            <person name="Glavina T."/>
            <person name="Hammon N."/>
            <person name="Israni S."/>
            <person name="Pitluck S."/>
            <person name="Di Bartolo G."/>
            <person name="Trong S."/>
            <person name="Schmutz J."/>
            <person name="Larimer F."/>
            <person name="Land M."/>
            <person name="Ivanova N."/>
            <person name="Richardson P."/>
        </authorList>
    </citation>
    <scope>NUCLEOTIDE SEQUENCE</scope>
    <source>
        <strain evidence="2">RCB</strain>
    </source>
</reference>
<dbReference type="EMBL" id="CP000089">
    <property type="protein sequence ID" value="AAZ46072.1"/>
    <property type="molecule type" value="Genomic_DNA"/>
</dbReference>
<protein>
    <recommendedName>
        <fullName evidence="1">HTH cro/C1-type domain-containing protein</fullName>
    </recommendedName>
</protein>
<dbReference type="Gene3D" id="1.10.260.40">
    <property type="entry name" value="lambda repressor-like DNA-binding domains"/>
    <property type="match status" value="1"/>
</dbReference>
<sequence length="84" mass="9592">MIRFRIQELLADKHFTEGRRVTLLELSQATGINRVTLSKMVNQRGYSTVTDNLDKLCQYFNCKLEQLAEFVPDAKDGSSSHGEQ</sequence>
<dbReference type="KEGG" id="dar:Daro_1322"/>
<evidence type="ECO:0000259" key="1">
    <source>
        <dbReference type="PROSITE" id="PS50943"/>
    </source>
</evidence>
<dbReference type="HOGENOM" id="CLU_066192_31_3_4"/>
<dbReference type="STRING" id="159087.Daro_1322"/>
<proteinExistence type="predicted"/>
<name>Q47GF9_DECAR</name>
<dbReference type="InterPro" id="IPR010982">
    <property type="entry name" value="Lambda_DNA-bd_dom_sf"/>
</dbReference>
<gene>
    <name evidence="2" type="ordered locus">Daro_1322</name>
</gene>
<dbReference type="InterPro" id="IPR001387">
    <property type="entry name" value="Cro/C1-type_HTH"/>
</dbReference>
<dbReference type="OrthoDB" id="9805309at2"/>
<dbReference type="SUPFAM" id="SSF47413">
    <property type="entry name" value="lambda repressor-like DNA-binding domains"/>
    <property type="match status" value="1"/>
</dbReference>
<dbReference type="PROSITE" id="PS50943">
    <property type="entry name" value="HTH_CROC1"/>
    <property type="match status" value="1"/>
</dbReference>
<dbReference type="GO" id="GO:0003677">
    <property type="term" value="F:DNA binding"/>
    <property type="evidence" value="ECO:0007669"/>
    <property type="project" value="InterPro"/>
</dbReference>
<dbReference type="AlphaFoldDB" id="Q47GF9"/>
<evidence type="ECO:0000313" key="2">
    <source>
        <dbReference type="EMBL" id="AAZ46072.1"/>
    </source>
</evidence>